<evidence type="ECO:0000313" key="3">
    <source>
        <dbReference type="Proteomes" id="UP001500542"/>
    </source>
</evidence>
<accession>A0ABN1QLV9</accession>
<dbReference type="InterPro" id="IPR007132">
    <property type="entry name" value="DUF346"/>
</dbReference>
<comment type="caution">
    <text evidence="2">The sequence shown here is derived from an EMBL/GenBank/DDBJ whole genome shotgun (WGS) entry which is preliminary data.</text>
</comment>
<dbReference type="Gene3D" id="3.40.630.10">
    <property type="entry name" value="Zn peptidases"/>
    <property type="match status" value="1"/>
</dbReference>
<organism evidence="2 3">
    <name type="scientific">Kribbella koreensis</name>
    <dbReference type="NCBI Taxonomy" id="57909"/>
    <lineage>
        <taxon>Bacteria</taxon>
        <taxon>Bacillati</taxon>
        <taxon>Actinomycetota</taxon>
        <taxon>Actinomycetes</taxon>
        <taxon>Propionibacteriales</taxon>
        <taxon>Kribbellaceae</taxon>
        <taxon>Kribbella</taxon>
    </lineage>
</organism>
<name>A0ABN1QLV9_9ACTN</name>
<dbReference type="RefSeq" id="WP_343971489.1">
    <property type="nucleotide sequence ID" value="NZ_BAAAHK010000008.1"/>
</dbReference>
<dbReference type="EMBL" id="BAAAHK010000008">
    <property type="protein sequence ID" value="GAA0944300.1"/>
    <property type="molecule type" value="Genomic_DNA"/>
</dbReference>
<feature type="domain" description="Peptidase M28" evidence="1">
    <location>
        <begin position="183"/>
        <end position="381"/>
    </location>
</feature>
<dbReference type="SUPFAM" id="SSF89372">
    <property type="entry name" value="Fucose-specific lectin"/>
    <property type="match status" value="1"/>
</dbReference>
<dbReference type="Proteomes" id="UP001500542">
    <property type="component" value="Unassembled WGS sequence"/>
</dbReference>
<evidence type="ECO:0000259" key="1">
    <source>
        <dbReference type="Pfam" id="PF04389"/>
    </source>
</evidence>
<dbReference type="Pfam" id="PF03984">
    <property type="entry name" value="DUF346"/>
    <property type="match status" value="1"/>
</dbReference>
<evidence type="ECO:0000313" key="2">
    <source>
        <dbReference type="EMBL" id="GAA0944300.1"/>
    </source>
</evidence>
<keyword evidence="3" id="KW-1185">Reference proteome</keyword>
<gene>
    <name evidence="2" type="ORF">GCM10009554_38370</name>
</gene>
<dbReference type="PANTHER" id="PTHR12147">
    <property type="entry name" value="METALLOPEPTIDASE M28 FAMILY MEMBER"/>
    <property type="match status" value="1"/>
</dbReference>
<protein>
    <recommendedName>
        <fullName evidence="1">Peptidase M28 domain-containing protein</fullName>
    </recommendedName>
</protein>
<dbReference type="Pfam" id="PF04389">
    <property type="entry name" value="Peptidase_M28"/>
    <property type="match status" value="1"/>
</dbReference>
<dbReference type="PANTHER" id="PTHR12147:SF26">
    <property type="entry name" value="PEPTIDASE M28 DOMAIN-CONTAINING PROTEIN"/>
    <property type="match status" value="1"/>
</dbReference>
<dbReference type="InterPro" id="IPR045175">
    <property type="entry name" value="M28_fam"/>
</dbReference>
<dbReference type="Gene3D" id="2.120.10.70">
    <property type="entry name" value="Fucose-specific lectin"/>
    <property type="match status" value="1"/>
</dbReference>
<sequence length="448" mass="46700">MTGSPVRYLVVPTEDAADGAKSARFGDKTILWGPADQKLGRASRTAPGLVLVTQVGRSFQDEFPDVTPLLDHGRHLVISAADKPRRRRSNHCWRVEALKAGTTVVDVPARMARRADPVVAGLVGEVAPASYQADLTWLASLPTRHSLSASFTTAVEFAAARMVALGYSVTRVPITVGAGHSENLIGDRAGSGAGTRGLVVITAHLDSINLAGGPGGSAPGADDNGSGSAGVLELGRLIASREWEHDVRLILFGGEEEGLFGSKQYVAALPPAERSRIRAVLNMDMIASKNTAAPTVLLEGAPVSSGQMDDLAAAAATYTGLKVETSLNPFASDHVPFINAGVPAVLTIEGADSANGHIHSANDKLEFLDWALASEILRMNIAALAGWLGLVGAAEAPRPQPAGSAVSWGPGRLDIFVRGTDSALHHLYWDGGTWHDFESLGGVIGSSG</sequence>
<reference evidence="2 3" key="1">
    <citation type="journal article" date="2019" name="Int. J. Syst. Evol. Microbiol.">
        <title>The Global Catalogue of Microorganisms (GCM) 10K type strain sequencing project: providing services to taxonomists for standard genome sequencing and annotation.</title>
        <authorList>
            <consortium name="The Broad Institute Genomics Platform"/>
            <consortium name="The Broad Institute Genome Sequencing Center for Infectious Disease"/>
            <person name="Wu L."/>
            <person name="Ma J."/>
        </authorList>
    </citation>
    <scope>NUCLEOTIDE SEQUENCE [LARGE SCALE GENOMIC DNA]</scope>
    <source>
        <strain evidence="2 3">JCM 10977</strain>
    </source>
</reference>
<dbReference type="InterPro" id="IPR007484">
    <property type="entry name" value="Peptidase_M28"/>
</dbReference>
<dbReference type="SUPFAM" id="SSF53187">
    <property type="entry name" value="Zn-dependent exopeptidases"/>
    <property type="match status" value="1"/>
</dbReference>
<proteinExistence type="predicted"/>